<evidence type="ECO:0000313" key="4">
    <source>
        <dbReference type="EMBL" id="MDO5457552.1"/>
    </source>
</evidence>
<feature type="compositionally biased region" description="Basic and acidic residues" evidence="1">
    <location>
        <begin position="288"/>
        <end position="321"/>
    </location>
</feature>
<evidence type="ECO:0000259" key="3">
    <source>
        <dbReference type="Pfam" id="PF04282"/>
    </source>
</evidence>
<dbReference type="Pfam" id="PF04282">
    <property type="entry name" value="DUF438"/>
    <property type="match status" value="1"/>
</dbReference>
<dbReference type="InterPro" id="IPR012312">
    <property type="entry name" value="Hemerythrin-like"/>
</dbReference>
<evidence type="ECO:0000259" key="2">
    <source>
        <dbReference type="Pfam" id="PF01814"/>
    </source>
</evidence>
<dbReference type="PANTHER" id="PTHR39966:SF3">
    <property type="entry name" value="DUF438 DOMAIN-CONTAINING PROTEIN"/>
    <property type="match status" value="1"/>
</dbReference>
<feature type="region of interest" description="Disordered" evidence="1">
    <location>
        <begin position="257"/>
        <end position="321"/>
    </location>
</feature>
<reference evidence="4" key="1">
    <citation type="submission" date="2023-07" db="EMBL/GenBank/DDBJ databases">
        <title>Between Cages and Wild: Unraveling the Impact of Captivity on Animal Microbiomes and Antimicrobial Resistance.</title>
        <authorList>
            <person name="Schmartz G.P."/>
            <person name="Rehner J."/>
            <person name="Schuff M.J."/>
            <person name="Becker S.L."/>
            <person name="Kravczyk M."/>
            <person name="Gurevich A."/>
            <person name="Francke R."/>
            <person name="Mueller R."/>
            <person name="Keller V."/>
            <person name="Keller A."/>
        </authorList>
    </citation>
    <scope>NUCLEOTIDE SEQUENCE</scope>
    <source>
        <strain evidence="4">S39M_St_73</strain>
    </source>
</reference>
<feature type="domain" description="DUF438" evidence="3">
    <location>
        <begin position="11"/>
        <end position="78"/>
    </location>
</feature>
<dbReference type="EMBL" id="JAUNQW010000015">
    <property type="protein sequence ID" value="MDO5457552.1"/>
    <property type="molecule type" value="Genomic_DNA"/>
</dbReference>
<dbReference type="InterPro" id="IPR035965">
    <property type="entry name" value="PAS-like_dom_sf"/>
</dbReference>
<dbReference type="Proteomes" id="UP001171751">
    <property type="component" value="Unassembled WGS sequence"/>
</dbReference>
<dbReference type="Gene3D" id="1.20.120.520">
    <property type="entry name" value="nmb1532 protein domain like"/>
    <property type="match status" value="1"/>
</dbReference>
<name>A0AA43UCP3_9LACT</name>
<dbReference type="AlphaFoldDB" id="A0AA43UCP3"/>
<dbReference type="SUPFAM" id="SSF55785">
    <property type="entry name" value="PYP-like sensor domain (PAS domain)"/>
    <property type="match status" value="1"/>
</dbReference>
<protein>
    <submittedName>
        <fullName evidence="4">DUF438 domain-containing protein</fullName>
    </submittedName>
</protein>
<evidence type="ECO:0000256" key="1">
    <source>
        <dbReference type="SAM" id="MobiDB-lite"/>
    </source>
</evidence>
<comment type="caution">
    <text evidence="4">The sequence shown here is derived from an EMBL/GenBank/DDBJ whole genome shotgun (WGS) entry which is preliminary data.</text>
</comment>
<feature type="domain" description="Hemerythrin-like" evidence="2">
    <location>
        <begin position="91"/>
        <end position="223"/>
    </location>
</feature>
<sequence>MSIQQERIDRLENILTRLHHGATPDSVQEEFNEHFSSVSAIEIAAMEQQIINSPGPITFEDVLKLCNVHAQMFQGSVEEGEGSDIDHPGHPVRVFKDENLALRSALMRIENVLKALEDLAAGEEETDEIYKGLLNQFKLLGQFFNHYERKEKLFFPKLEATGHTAPPKVMWAKDDEIRDMYKNTLVLIEQLPDVPIAQVRKSYEAFEYEFSEMIFKEEAILLNILLEVLTPADWHQIAQESDAYGYSIVQPAEEWQPSQESLAGKAENKKRNTSPITSFDEVTASMVGEEKRDPEVEFHQEKQTQKEKTSPSAHDDSSIQNIETKKIETADGYITVSWEPKADADLPRQESDSIDFDQKIDFGNGLLSLNQVKHVLNNLPLEVTFVDDEDIFQYFNDVSDPKNMIFKRTKAQLGRNIELCHPPKSWPKISRLIDDLRHGRRDKESMWFERSDGIYVYVTYAGAYDKQGQFKGIVESVQNIEPFLNLETPVKSELSPLKDEYEE</sequence>
<keyword evidence="5" id="KW-1185">Reference proteome</keyword>
<evidence type="ECO:0000313" key="5">
    <source>
        <dbReference type="Proteomes" id="UP001171751"/>
    </source>
</evidence>
<dbReference type="Pfam" id="PF13596">
    <property type="entry name" value="PAS_10"/>
    <property type="match status" value="1"/>
</dbReference>
<dbReference type="PANTHER" id="PTHR39966">
    <property type="entry name" value="BLL2471 PROTEIN-RELATED"/>
    <property type="match status" value="1"/>
</dbReference>
<accession>A0AA43UCP3</accession>
<dbReference type="InterPro" id="IPR007380">
    <property type="entry name" value="DUF438"/>
</dbReference>
<dbReference type="Gene3D" id="3.30.450.20">
    <property type="entry name" value="PAS domain"/>
    <property type="match status" value="1"/>
</dbReference>
<proteinExistence type="predicted"/>
<organism evidence="4 5">
    <name type="scientific">Atopococcus tabaci</name>
    <dbReference type="NCBI Taxonomy" id="269774"/>
    <lineage>
        <taxon>Bacteria</taxon>
        <taxon>Bacillati</taxon>
        <taxon>Bacillota</taxon>
        <taxon>Bacilli</taxon>
        <taxon>Lactobacillales</taxon>
        <taxon>Carnobacteriaceae</taxon>
        <taxon>Atopococcus</taxon>
    </lineage>
</organism>
<dbReference type="Pfam" id="PF01814">
    <property type="entry name" value="Hemerythrin"/>
    <property type="match status" value="1"/>
</dbReference>
<gene>
    <name evidence="4" type="ORF">Q4F26_04325</name>
</gene>
<dbReference type="GO" id="GO:0005886">
    <property type="term" value="C:plasma membrane"/>
    <property type="evidence" value="ECO:0007669"/>
    <property type="project" value="TreeGrafter"/>
</dbReference>